<accession>A0ABR0STI5</accession>
<evidence type="ECO:0000313" key="4">
    <source>
        <dbReference type="Proteomes" id="UP001338125"/>
    </source>
</evidence>
<protein>
    <recommendedName>
        <fullName evidence="5">Cyclase</fullName>
    </recommendedName>
</protein>
<feature type="region of interest" description="Disordered" evidence="2">
    <location>
        <begin position="215"/>
        <end position="237"/>
    </location>
</feature>
<dbReference type="PANTHER" id="PTHR34861:SF11">
    <property type="entry name" value="CYCLASE"/>
    <property type="match status" value="1"/>
</dbReference>
<dbReference type="PANTHER" id="PTHR34861">
    <property type="match status" value="1"/>
</dbReference>
<evidence type="ECO:0000313" key="3">
    <source>
        <dbReference type="EMBL" id="KAK5995470.1"/>
    </source>
</evidence>
<dbReference type="Proteomes" id="UP001338125">
    <property type="component" value="Unassembled WGS sequence"/>
</dbReference>
<organism evidence="3 4">
    <name type="scientific">Cladobotryum mycophilum</name>
    <dbReference type="NCBI Taxonomy" id="491253"/>
    <lineage>
        <taxon>Eukaryota</taxon>
        <taxon>Fungi</taxon>
        <taxon>Dikarya</taxon>
        <taxon>Ascomycota</taxon>
        <taxon>Pezizomycotina</taxon>
        <taxon>Sordariomycetes</taxon>
        <taxon>Hypocreomycetidae</taxon>
        <taxon>Hypocreales</taxon>
        <taxon>Hypocreaceae</taxon>
        <taxon>Cladobotryum</taxon>
    </lineage>
</organism>
<evidence type="ECO:0008006" key="5">
    <source>
        <dbReference type="Google" id="ProtNLM"/>
    </source>
</evidence>
<name>A0ABR0STI5_9HYPO</name>
<dbReference type="SUPFAM" id="SSF102198">
    <property type="entry name" value="Putative cyclase"/>
    <property type="match status" value="1"/>
</dbReference>
<evidence type="ECO:0000256" key="1">
    <source>
        <dbReference type="ARBA" id="ARBA00007865"/>
    </source>
</evidence>
<keyword evidence="4" id="KW-1185">Reference proteome</keyword>
<evidence type="ECO:0000256" key="2">
    <source>
        <dbReference type="SAM" id="MobiDB-lite"/>
    </source>
</evidence>
<reference evidence="3 4" key="1">
    <citation type="submission" date="2024-01" db="EMBL/GenBank/DDBJ databases">
        <title>Complete genome of Cladobotryum mycophilum ATHUM6906.</title>
        <authorList>
            <person name="Christinaki A.C."/>
            <person name="Myridakis A.I."/>
            <person name="Kouvelis V.N."/>
        </authorList>
    </citation>
    <scope>NUCLEOTIDE SEQUENCE [LARGE SCALE GENOMIC DNA]</scope>
    <source>
        <strain evidence="3 4">ATHUM6906</strain>
    </source>
</reference>
<gene>
    <name evidence="3" type="ORF">PT974_03878</name>
</gene>
<dbReference type="InterPro" id="IPR007325">
    <property type="entry name" value="KFase/CYL"/>
</dbReference>
<dbReference type="Gene3D" id="3.50.30.50">
    <property type="entry name" value="Putative cyclase"/>
    <property type="match status" value="1"/>
</dbReference>
<comment type="caution">
    <text evidence="3">The sequence shown here is derived from an EMBL/GenBank/DDBJ whole genome shotgun (WGS) entry which is preliminary data.</text>
</comment>
<sequence>MPAKPSFDALPLRKDGPHGNAWGLFGEDDQLGMLNLLTPETTINAAREIIDGTRVSTDLPIGRVSKPFWGRPALHHTIKKWEPVTINDDVVTFNTQSSTQWDGFRHFAYQKEKLFFGGKTQEDFYTSKVNGTHNWVEGGGIVGRGVLLDWASWADAKGIKFDPFTSVSISVKDLKEVAASQGTTFKDGDILFIRSGWLRAVNKLTDDEWSALADQPDPLASASSNQRRRSGGFGITTLPPPLEIKSAWKRGRAKTWTTISMNGSLLDGACRLASCLIRKD</sequence>
<proteinExistence type="inferred from homology"/>
<dbReference type="EMBL" id="JAVFKD010000004">
    <property type="protein sequence ID" value="KAK5995470.1"/>
    <property type="molecule type" value="Genomic_DNA"/>
</dbReference>
<dbReference type="InterPro" id="IPR037175">
    <property type="entry name" value="KFase_sf"/>
</dbReference>
<comment type="similarity">
    <text evidence="1">Belongs to the Cyclase 1 superfamily.</text>
</comment>
<dbReference type="Pfam" id="PF04199">
    <property type="entry name" value="Cyclase"/>
    <property type="match status" value="1"/>
</dbReference>